<dbReference type="GO" id="GO:0051260">
    <property type="term" value="P:protein homooligomerization"/>
    <property type="evidence" value="ECO:0007669"/>
    <property type="project" value="InterPro"/>
</dbReference>
<accession>A0A9N9G227</accession>
<gene>
    <name evidence="2" type="ORF">DERYTH_LOCUS6245</name>
</gene>
<evidence type="ECO:0000313" key="2">
    <source>
        <dbReference type="EMBL" id="CAG8571821.1"/>
    </source>
</evidence>
<reference evidence="2" key="1">
    <citation type="submission" date="2021-06" db="EMBL/GenBank/DDBJ databases">
        <authorList>
            <person name="Kallberg Y."/>
            <person name="Tangrot J."/>
            <person name="Rosling A."/>
        </authorList>
    </citation>
    <scope>NUCLEOTIDE SEQUENCE</scope>
    <source>
        <strain evidence="2">MA453B</strain>
    </source>
</reference>
<protein>
    <submittedName>
        <fullName evidence="2">12126_t:CDS:1</fullName>
    </submittedName>
</protein>
<proteinExistence type="predicted"/>
<comment type="caution">
    <text evidence="2">The sequence shown here is derived from an EMBL/GenBank/DDBJ whole genome shotgun (WGS) entry which is preliminary data.</text>
</comment>
<feature type="domain" description="BTB" evidence="1">
    <location>
        <begin position="18"/>
        <end position="89"/>
    </location>
</feature>
<keyword evidence="3" id="KW-1185">Reference proteome</keyword>
<dbReference type="EMBL" id="CAJVPY010002776">
    <property type="protein sequence ID" value="CAG8571821.1"/>
    <property type="molecule type" value="Genomic_DNA"/>
</dbReference>
<dbReference type="Pfam" id="PF02214">
    <property type="entry name" value="BTB_2"/>
    <property type="match status" value="1"/>
</dbReference>
<name>A0A9N9G227_9GLOM</name>
<dbReference type="OrthoDB" id="10025005at2759"/>
<dbReference type="CDD" id="cd18316">
    <property type="entry name" value="BTB_POZ_KCTD-like"/>
    <property type="match status" value="1"/>
</dbReference>
<dbReference type="SMART" id="SM00225">
    <property type="entry name" value="BTB"/>
    <property type="match status" value="1"/>
</dbReference>
<dbReference type="SUPFAM" id="SSF54695">
    <property type="entry name" value="POZ domain"/>
    <property type="match status" value="1"/>
</dbReference>
<dbReference type="Gene3D" id="3.30.710.10">
    <property type="entry name" value="Potassium Channel Kv1.1, Chain A"/>
    <property type="match status" value="1"/>
</dbReference>
<dbReference type="InterPro" id="IPR011333">
    <property type="entry name" value="SKP1/BTB/POZ_sf"/>
</dbReference>
<dbReference type="PROSITE" id="PS50097">
    <property type="entry name" value="BTB"/>
    <property type="match status" value="1"/>
</dbReference>
<dbReference type="AlphaFoldDB" id="A0A9N9G227"/>
<dbReference type="Proteomes" id="UP000789405">
    <property type="component" value="Unassembled WGS sequence"/>
</dbReference>
<dbReference type="InterPro" id="IPR003131">
    <property type="entry name" value="T1-type_BTB"/>
</dbReference>
<dbReference type="PANTHER" id="PTHR14499">
    <property type="entry name" value="POTASSIUM CHANNEL TETRAMERIZATION DOMAIN-CONTAINING"/>
    <property type="match status" value="1"/>
</dbReference>
<dbReference type="PANTHER" id="PTHR14499:SF136">
    <property type="entry name" value="GH08630P"/>
    <property type="match status" value="1"/>
</dbReference>
<dbReference type="InterPro" id="IPR000210">
    <property type="entry name" value="BTB/POZ_dom"/>
</dbReference>
<evidence type="ECO:0000313" key="3">
    <source>
        <dbReference type="Proteomes" id="UP000789405"/>
    </source>
</evidence>
<organism evidence="2 3">
    <name type="scientific">Dentiscutata erythropus</name>
    <dbReference type="NCBI Taxonomy" id="1348616"/>
    <lineage>
        <taxon>Eukaryota</taxon>
        <taxon>Fungi</taxon>
        <taxon>Fungi incertae sedis</taxon>
        <taxon>Mucoromycota</taxon>
        <taxon>Glomeromycotina</taxon>
        <taxon>Glomeromycetes</taxon>
        <taxon>Diversisporales</taxon>
        <taxon>Gigasporaceae</taxon>
        <taxon>Dentiscutata</taxon>
    </lineage>
</organism>
<sequence length="261" mass="30616">MNDPDGVFWFEEISSRNERIILNVGGIKYETYRSTLTAYPDTLLGTMFQARNHSLLHPTNNNEYFIDRNGRAFHYILEFYRTGEVIWPNDDSVQTCCCTQVSRQELTMELDYFQIPVSKDIDLKNVDNPKSLAIKLDGFVTALGESICLARQDYQTVLHIKFYDRLPIHNMKDIPKTLPIQIHSHPQIDRLFRPYISSGFYILEMFSKHIESHIKSLMPDIRWCLDKRFKFEPEPTYYDLKIVGSSLLDKNEILKYSNIGK</sequence>
<evidence type="ECO:0000259" key="1">
    <source>
        <dbReference type="PROSITE" id="PS50097"/>
    </source>
</evidence>